<reference evidence="3" key="1">
    <citation type="submission" date="2022-11" db="UniProtKB">
        <authorList>
            <consortium name="WormBaseParasite"/>
        </authorList>
    </citation>
    <scope>IDENTIFICATION</scope>
</reference>
<dbReference type="Proteomes" id="UP000887565">
    <property type="component" value="Unplaced"/>
</dbReference>
<keyword evidence="2" id="KW-1185">Reference proteome</keyword>
<evidence type="ECO:0000256" key="1">
    <source>
        <dbReference type="SAM" id="MobiDB-lite"/>
    </source>
</evidence>
<proteinExistence type="predicted"/>
<feature type="compositionally biased region" description="Polar residues" evidence="1">
    <location>
        <begin position="1"/>
        <end position="25"/>
    </location>
</feature>
<organism evidence="2 3">
    <name type="scientific">Romanomermis culicivorax</name>
    <name type="common">Nematode worm</name>
    <dbReference type="NCBI Taxonomy" id="13658"/>
    <lineage>
        <taxon>Eukaryota</taxon>
        <taxon>Metazoa</taxon>
        <taxon>Ecdysozoa</taxon>
        <taxon>Nematoda</taxon>
        <taxon>Enoplea</taxon>
        <taxon>Dorylaimia</taxon>
        <taxon>Mermithida</taxon>
        <taxon>Mermithoidea</taxon>
        <taxon>Mermithidae</taxon>
        <taxon>Romanomermis</taxon>
    </lineage>
</organism>
<name>A0A915JQR6_ROMCU</name>
<dbReference type="WBParaSite" id="nRc.2.0.1.t28550-RA">
    <property type="protein sequence ID" value="nRc.2.0.1.t28550-RA"/>
    <property type="gene ID" value="nRc.2.0.1.g28550"/>
</dbReference>
<evidence type="ECO:0000313" key="2">
    <source>
        <dbReference type="Proteomes" id="UP000887565"/>
    </source>
</evidence>
<sequence length="59" mass="6280">MLSSQVSDSQVGDYQLSDSQVNDSLMSDPHLSDSQIMWIAAAAHDNGKSTIGQSGYSAF</sequence>
<feature type="region of interest" description="Disordered" evidence="1">
    <location>
        <begin position="1"/>
        <end position="28"/>
    </location>
</feature>
<evidence type="ECO:0000313" key="3">
    <source>
        <dbReference type="WBParaSite" id="nRc.2.0.1.t28550-RA"/>
    </source>
</evidence>
<dbReference type="AlphaFoldDB" id="A0A915JQR6"/>
<accession>A0A915JQR6</accession>
<protein>
    <submittedName>
        <fullName evidence="3">Uncharacterized protein</fullName>
    </submittedName>
</protein>